<feature type="domain" description="Luciferase-like" evidence="5">
    <location>
        <begin position="12"/>
        <end position="249"/>
    </location>
</feature>
<dbReference type="InterPro" id="IPR011251">
    <property type="entry name" value="Luciferase-like_dom"/>
</dbReference>
<proteinExistence type="predicted"/>
<comment type="caution">
    <text evidence="6">The sequence shown here is derived from an EMBL/GenBank/DDBJ whole genome shotgun (WGS) entry which is preliminary data.</text>
</comment>
<dbReference type="Proteomes" id="UP000733379">
    <property type="component" value="Unassembled WGS sequence"/>
</dbReference>
<keyword evidence="3" id="KW-0560">Oxidoreductase</keyword>
<keyword evidence="4" id="KW-0503">Monooxygenase</keyword>
<name>A0ABS6B331_9NOCA</name>
<reference evidence="6 7" key="1">
    <citation type="submission" date="2021-06" db="EMBL/GenBank/DDBJ databases">
        <title>Actinomycetes sequencing.</title>
        <authorList>
            <person name="Shan Q."/>
        </authorList>
    </citation>
    <scope>NUCLEOTIDE SEQUENCE [LARGE SCALE GENOMIC DNA]</scope>
    <source>
        <strain evidence="6 7">NEAU-G5</strain>
    </source>
</reference>
<dbReference type="Gene3D" id="3.20.20.30">
    <property type="entry name" value="Luciferase-like domain"/>
    <property type="match status" value="1"/>
</dbReference>
<evidence type="ECO:0000256" key="3">
    <source>
        <dbReference type="ARBA" id="ARBA00023002"/>
    </source>
</evidence>
<dbReference type="PANTHER" id="PTHR42847">
    <property type="entry name" value="ALKANESULFONATE MONOOXYGENASE"/>
    <property type="match status" value="1"/>
</dbReference>
<dbReference type="RefSeq" id="WP_215920383.1">
    <property type="nucleotide sequence ID" value="NZ_JAHKNI010000008.1"/>
</dbReference>
<dbReference type="InterPro" id="IPR050172">
    <property type="entry name" value="SsuD_RutA_monooxygenase"/>
</dbReference>
<protein>
    <submittedName>
        <fullName evidence="6">LLM class flavin-dependent oxidoreductase</fullName>
    </submittedName>
</protein>
<dbReference type="PANTHER" id="PTHR42847:SF4">
    <property type="entry name" value="ALKANESULFONATE MONOOXYGENASE-RELATED"/>
    <property type="match status" value="1"/>
</dbReference>
<gene>
    <name evidence="6" type="ORF">KO481_24320</name>
</gene>
<evidence type="ECO:0000313" key="6">
    <source>
        <dbReference type="EMBL" id="MBU3064644.1"/>
    </source>
</evidence>
<keyword evidence="2" id="KW-0288">FMN</keyword>
<dbReference type="NCBIfam" id="TIGR03619">
    <property type="entry name" value="F420_Rv2161c"/>
    <property type="match status" value="1"/>
</dbReference>
<sequence>MGYAISIPQFYADGEFDPDAFRARMQRIEELGFDSAWAQEQVLTMAQMPQLGAIETMTFAAAATSRIRVGCSVFVSSLHNPVHLARSLSTLDQLSRGRLDVGVGYGGKGRMLSAFGIEAEGLLTRFTEGVEVMRALWSEPSVSFEGRFWQLQGARMEPKPFQKPGPPVWFGGGHAKALRRAARLGDGFFGAGSTTTEAFAEQVRTLRTEVAAAGRDPETYPIAKRVYVVIDDDAARARALVEQNLEKLYGSPAFAPVAVAGTPSDVVAGVRSVIDAGAELVLFTPMVEDPEQAERIAAEVIPQLG</sequence>
<dbReference type="InterPro" id="IPR036661">
    <property type="entry name" value="Luciferase-like_sf"/>
</dbReference>
<evidence type="ECO:0000256" key="4">
    <source>
        <dbReference type="ARBA" id="ARBA00023033"/>
    </source>
</evidence>
<keyword evidence="7" id="KW-1185">Reference proteome</keyword>
<keyword evidence="1" id="KW-0285">Flavoprotein</keyword>
<evidence type="ECO:0000259" key="5">
    <source>
        <dbReference type="Pfam" id="PF00296"/>
    </source>
</evidence>
<evidence type="ECO:0000256" key="2">
    <source>
        <dbReference type="ARBA" id="ARBA00022643"/>
    </source>
</evidence>
<dbReference type="SUPFAM" id="SSF51679">
    <property type="entry name" value="Bacterial luciferase-like"/>
    <property type="match status" value="1"/>
</dbReference>
<evidence type="ECO:0000313" key="7">
    <source>
        <dbReference type="Proteomes" id="UP000733379"/>
    </source>
</evidence>
<evidence type="ECO:0000256" key="1">
    <source>
        <dbReference type="ARBA" id="ARBA00022630"/>
    </source>
</evidence>
<organism evidence="6 7">
    <name type="scientific">Nocardia albiluteola</name>
    <dbReference type="NCBI Taxonomy" id="2842303"/>
    <lineage>
        <taxon>Bacteria</taxon>
        <taxon>Bacillati</taxon>
        <taxon>Actinomycetota</taxon>
        <taxon>Actinomycetes</taxon>
        <taxon>Mycobacteriales</taxon>
        <taxon>Nocardiaceae</taxon>
        <taxon>Nocardia</taxon>
    </lineage>
</organism>
<accession>A0ABS6B331</accession>
<dbReference type="EMBL" id="JAHKNI010000008">
    <property type="protein sequence ID" value="MBU3064644.1"/>
    <property type="molecule type" value="Genomic_DNA"/>
</dbReference>
<dbReference type="Pfam" id="PF00296">
    <property type="entry name" value="Bac_luciferase"/>
    <property type="match status" value="1"/>
</dbReference>
<dbReference type="InterPro" id="IPR019921">
    <property type="entry name" value="Lucif-like_OxRdtase_Rv2161c"/>
</dbReference>